<reference evidence="1" key="1">
    <citation type="submission" date="2021-08" db="EMBL/GenBank/DDBJ databases">
        <authorList>
            <person name="Zhang H."/>
            <person name="Xu M."/>
            <person name="Yu Z."/>
            <person name="Yang L."/>
            <person name="Cai Y."/>
        </authorList>
    </citation>
    <scope>NUCLEOTIDE SEQUENCE</scope>
    <source>
        <strain evidence="1">CHL1</strain>
    </source>
</reference>
<dbReference type="KEGG" id="cmet:K6K41_27385"/>
<accession>A0A9E6UNH4</accession>
<gene>
    <name evidence="1" type="ORF">K6K41_27385</name>
</gene>
<evidence type="ECO:0000313" key="2">
    <source>
        <dbReference type="Proteomes" id="UP000825701"/>
    </source>
</evidence>
<evidence type="ECO:0000313" key="1">
    <source>
        <dbReference type="EMBL" id="QZO00199.1"/>
    </source>
</evidence>
<sequence>MTDETGTPDPEAKKRFAGRRVLALGTFDSFVRTRRRHRAPVRGRRRERALRRFVGFGEDRAAFRPPAPRRRVHETVPVLTARSPRRLAAVSRRPCGDRGH</sequence>
<keyword evidence="2" id="KW-1185">Reference proteome</keyword>
<dbReference type="RefSeq" id="WP_261403362.1">
    <property type="nucleotide sequence ID" value="NZ_CP081869.1"/>
</dbReference>
<dbReference type="EMBL" id="CP081869">
    <property type="protein sequence ID" value="QZO00199.1"/>
    <property type="molecule type" value="Genomic_DNA"/>
</dbReference>
<name>A0A9E6UNH4_9HYPH</name>
<proteinExistence type="predicted"/>
<organism evidence="1 2">
    <name type="scientific">Chenggangzhangella methanolivorans</name>
    <dbReference type="NCBI Taxonomy" id="1437009"/>
    <lineage>
        <taxon>Bacteria</taxon>
        <taxon>Pseudomonadati</taxon>
        <taxon>Pseudomonadota</taxon>
        <taxon>Alphaproteobacteria</taxon>
        <taxon>Hyphomicrobiales</taxon>
        <taxon>Methylopilaceae</taxon>
        <taxon>Chenggangzhangella</taxon>
    </lineage>
</organism>
<dbReference type="AlphaFoldDB" id="A0A9E6UNH4"/>
<dbReference type="Proteomes" id="UP000825701">
    <property type="component" value="Chromosome"/>
</dbReference>
<protein>
    <submittedName>
        <fullName evidence="1">Uncharacterized protein</fullName>
    </submittedName>
</protein>